<organism evidence="1">
    <name type="scientific">marine sediment metagenome</name>
    <dbReference type="NCBI Taxonomy" id="412755"/>
    <lineage>
        <taxon>unclassified sequences</taxon>
        <taxon>metagenomes</taxon>
        <taxon>ecological metagenomes</taxon>
    </lineage>
</organism>
<reference evidence="1" key="1">
    <citation type="journal article" date="2015" name="Nature">
        <title>Complex archaea that bridge the gap between prokaryotes and eukaryotes.</title>
        <authorList>
            <person name="Spang A."/>
            <person name="Saw J.H."/>
            <person name="Jorgensen S.L."/>
            <person name="Zaremba-Niedzwiedzka K."/>
            <person name="Martijn J."/>
            <person name="Lind A.E."/>
            <person name="van Eijk R."/>
            <person name="Schleper C."/>
            <person name="Guy L."/>
            <person name="Ettema T.J."/>
        </authorList>
    </citation>
    <scope>NUCLEOTIDE SEQUENCE</scope>
</reference>
<dbReference type="EMBL" id="LAZR01005305">
    <property type="protein sequence ID" value="KKN01049.1"/>
    <property type="molecule type" value="Genomic_DNA"/>
</dbReference>
<sequence length="297" mass="34018">MLPAYPRSSIKRVNHFNRRRLIPFPAFSYAFIQRGVNHTRTLATWTLLQKSGLEVLSRSQVVRIICQRMDLSPKQARCILRHGDRKFWQIIGGMVYPEPPAALAALISDLKLARIVKRSKMYVPEVALRNLGQLRAHLALPVISRSPDQPTPRAYTAVCLRRSLNTVSVYRHWLRTAGFIFTQANYRRWPREYFDLGRGRFYSSEGRWLVQRLPDLVELNPANIFRVNKGSKNIQGVLNPGLLGYRFSPYPIPEQLSARPPPSGPSRDAKLAVAESRKSRRVIVPRIPDPVFPLHAP</sequence>
<accession>A0A0F9M5T6</accession>
<name>A0A0F9M5T6_9ZZZZ</name>
<evidence type="ECO:0000313" key="1">
    <source>
        <dbReference type="EMBL" id="KKN01049.1"/>
    </source>
</evidence>
<protein>
    <submittedName>
        <fullName evidence="1">Uncharacterized protein</fullName>
    </submittedName>
</protein>
<proteinExistence type="predicted"/>
<gene>
    <name evidence="1" type="ORF">LCGC14_1131770</name>
</gene>
<dbReference type="AlphaFoldDB" id="A0A0F9M5T6"/>
<comment type="caution">
    <text evidence="1">The sequence shown here is derived from an EMBL/GenBank/DDBJ whole genome shotgun (WGS) entry which is preliminary data.</text>
</comment>